<proteinExistence type="predicted"/>
<protein>
    <recommendedName>
        <fullName evidence="3">SprT-like domain-containing protein</fullName>
    </recommendedName>
</protein>
<sequence>MQEVILTEEELRAKCAGWQKILRLQDWIVITKIKRDRDMTLEGVCGECSWQLSKRMAAINILDPIDYPPETIERHDMELTLVHELLHLHFAALHDQGGNETPEEQAIEAISRGLVYLARRGGERENVELTDLRGDGS</sequence>
<comment type="caution">
    <text evidence="1">The sequence shown here is derived from an EMBL/GenBank/DDBJ whole genome shotgun (WGS) entry which is preliminary data.</text>
</comment>
<organism evidence="1 2">
    <name type="scientific">Paenibacillus motobuensis</name>
    <dbReference type="NCBI Taxonomy" id="295324"/>
    <lineage>
        <taxon>Bacteria</taxon>
        <taxon>Bacillati</taxon>
        <taxon>Bacillota</taxon>
        <taxon>Bacilli</taxon>
        <taxon>Bacillales</taxon>
        <taxon>Paenibacillaceae</taxon>
        <taxon>Paenibacillus</taxon>
    </lineage>
</organism>
<dbReference type="RefSeq" id="WP_343860881.1">
    <property type="nucleotide sequence ID" value="NZ_BAAACX010000009.1"/>
</dbReference>
<evidence type="ECO:0000313" key="1">
    <source>
        <dbReference type="EMBL" id="GAA0390457.1"/>
    </source>
</evidence>
<name>A0ABN0YBW1_9BACL</name>
<dbReference type="EMBL" id="BAAACX010000009">
    <property type="protein sequence ID" value="GAA0390457.1"/>
    <property type="molecule type" value="Genomic_DNA"/>
</dbReference>
<accession>A0ABN0YBW1</accession>
<gene>
    <name evidence="1" type="ORF">GCM10008933_21720</name>
</gene>
<reference evidence="1 2" key="1">
    <citation type="journal article" date="2019" name="Int. J. Syst. Evol. Microbiol.">
        <title>The Global Catalogue of Microorganisms (GCM) 10K type strain sequencing project: providing services to taxonomists for standard genome sequencing and annotation.</title>
        <authorList>
            <consortium name="The Broad Institute Genomics Platform"/>
            <consortium name="The Broad Institute Genome Sequencing Center for Infectious Disease"/>
            <person name="Wu L."/>
            <person name="Ma J."/>
        </authorList>
    </citation>
    <scope>NUCLEOTIDE SEQUENCE [LARGE SCALE GENOMIC DNA]</scope>
    <source>
        <strain evidence="1 2">JCM 12774</strain>
    </source>
</reference>
<evidence type="ECO:0008006" key="3">
    <source>
        <dbReference type="Google" id="ProtNLM"/>
    </source>
</evidence>
<dbReference type="Proteomes" id="UP001500340">
    <property type="component" value="Unassembled WGS sequence"/>
</dbReference>
<keyword evidence="2" id="KW-1185">Reference proteome</keyword>
<evidence type="ECO:0000313" key="2">
    <source>
        <dbReference type="Proteomes" id="UP001500340"/>
    </source>
</evidence>